<dbReference type="AlphaFoldDB" id="A0A951UNI8"/>
<sequence length="119" mass="12676">MKRLLLFGLSAFVAASAMISPANAQMTGVNAEFPDTSAALGMQVTPFNLVFLAYQGFFESEGISMAANLINGYDAGQITAQDLVEAAIKMNRLSTETLSDRGYLSAVTRQLNALSEDSD</sequence>
<proteinExistence type="predicted"/>
<evidence type="ECO:0000256" key="1">
    <source>
        <dbReference type="SAM" id="SignalP"/>
    </source>
</evidence>
<protein>
    <submittedName>
        <fullName evidence="2">Uncharacterized protein</fullName>
    </submittedName>
</protein>
<keyword evidence="1" id="KW-0732">Signal</keyword>
<dbReference type="EMBL" id="JAHHHD010000021">
    <property type="protein sequence ID" value="MBW4660500.1"/>
    <property type="molecule type" value="Genomic_DNA"/>
</dbReference>
<feature type="chain" id="PRO_5037536738" evidence="1">
    <location>
        <begin position="25"/>
        <end position="119"/>
    </location>
</feature>
<organism evidence="2 3">
    <name type="scientific">Drouetiella hepatica Uher 2000/2452</name>
    <dbReference type="NCBI Taxonomy" id="904376"/>
    <lineage>
        <taxon>Bacteria</taxon>
        <taxon>Bacillati</taxon>
        <taxon>Cyanobacteriota</taxon>
        <taxon>Cyanophyceae</taxon>
        <taxon>Oculatellales</taxon>
        <taxon>Oculatellaceae</taxon>
        <taxon>Drouetiella</taxon>
    </lineage>
</organism>
<gene>
    <name evidence="2" type="ORF">KME15_17650</name>
</gene>
<comment type="caution">
    <text evidence="2">The sequence shown here is derived from an EMBL/GenBank/DDBJ whole genome shotgun (WGS) entry which is preliminary data.</text>
</comment>
<evidence type="ECO:0000313" key="2">
    <source>
        <dbReference type="EMBL" id="MBW4660500.1"/>
    </source>
</evidence>
<reference evidence="2" key="2">
    <citation type="journal article" date="2022" name="Microbiol. Resour. Announc.">
        <title>Metagenome Sequencing to Explore Phylogenomics of Terrestrial Cyanobacteria.</title>
        <authorList>
            <person name="Ward R.D."/>
            <person name="Stajich J.E."/>
            <person name="Johansen J.R."/>
            <person name="Huntemann M."/>
            <person name="Clum A."/>
            <person name="Foster B."/>
            <person name="Foster B."/>
            <person name="Roux S."/>
            <person name="Palaniappan K."/>
            <person name="Varghese N."/>
            <person name="Mukherjee S."/>
            <person name="Reddy T.B.K."/>
            <person name="Daum C."/>
            <person name="Copeland A."/>
            <person name="Chen I.A."/>
            <person name="Ivanova N.N."/>
            <person name="Kyrpides N.C."/>
            <person name="Shapiro N."/>
            <person name="Eloe-Fadrosh E.A."/>
            <person name="Pietrasiak N."/>
        </authorList>
    </citation>
    <scope>NUCLEOTIDE SEQUENCE</scope>
    <source>
        <strain evidence="2">UHER 2000/2452</strain>
    </source>
</reference>
<feature type="signal peptide" evidence="1">
    <location>
        <begin position="1"/>
        <end position="24"/>
    </location>
</feature>
<accession>A0A951UNI8</accession>
<name>A0A951UNI8_9CYAN</name>
<dbReference type="Proteomes" id="UP000757435">
    <property type="component" value="Unassembled WGS sequence"/>
</dbReference>
<evidence type="ECO:0000313" key="3">
    <source>
        <dbReference type="Proteomes" id="UP000757435"/>
    </source>
</evidence>
<reference evidence="2" key="1">
    <citation type="submission" date="2021-05" db="EMBL/GenBank/DDBJ databases">
        <authorList>
            <person name="Pietrasiak N."/>
            <person name="Ward R."/>
            <person name="Stajich J.E."/>
            <person name="Kurbessoian T."/>
        </authorList>
    </citation>
    <scope>NUCLEOTIDE SEQUENCE</scope>
    <source>
        <strain evidence="2">UHER 2000/2452</strain>
    </source>
</reference>